<evidence type="ECO:0000313" key="2">
    <source>
        <dbReference type="Proteomes" id="UP000005237"/>
    </source>
</evidence>
<proteinExistence type="predicted"/>
<organism evidence="1 2">
    <name type="scientific">Caenorhabditis japonica</name>
    <dbReference type="NCBI Taxonomy" id="281687"/>
    <lineage>
        <taxon>Eukaryota</taxon>
        <taxon>Metazoa</taxon>
        <taxon>Ecdysozoa</taxon>
        <taxon>Nematoda</taxon>
        <taxon>Chromadorea</taxon>
        <taxon>Rhabditida</taxon>
        <taxon>Rhabditina</taxon>
        <taxon>Rhabditomorpha</taxon>
        <taxon>Rhabditoidea</taxon>
        <taxon>Rhabditidae</taxon>
        <taxon>Peloderinae</taxon>
        <taxon>Caenorhabditis</taxon>
    </lineage>
</organism>
<dbReference type="EnsemblMetazoa" id="CJA42975.1">
    <property type="protein sequence ID" value="CJA42975.1"/>
    <property type="gene ID" value="WBGene00218823"/>
</dbReference>
<sequence length="66" mass="8252">MSPKRSRMCFFKHFYTFLFWHYSQHRPIFCHQHQFSLDSQKFSDISFSVTGFYHPFLFTFLQLFKN</sequence>
<evidence type="ECO:0000313" key="1">
    <source>
        <dbReference type="EnsemblMetazoa" id="CJA42975.1"/>
    </source>
</evidence>
<keyword evidence="2" id="KW-1185">Reference proteome</keyword>
<reference evidence="1" key="2">
    <citation type="submission" date="2022-06" db="UniProtKB">
        <authorList>
            <consortium name="EnsemblMetazoa"/>
        </authorList>
    </citation>
    <scope>IDENTIFICATION</scope>
    <source>
        <strain evidence="1">DF5081</strain>
    </source>
</reference>
<dbReference type="AlphaFoldDB" id="A0A8R1IZ41"/>
<protein>
    <submittedName>
        <fullName evidence="1">Uncharacterized protein</fullName>
    </submittedName>
</protein>
<accession>A0A8R1IZ41</accession>
<reference evidence="2" key="1">
    <citation type="submission" date="2010-08" db="EMBL/GenBank/DDBJ databases">
        <authorList>
            <consortium name="Caenorhabditis japonica Sequencing Consortium"/>
            <person name="Wilson R.K."/>
        </authorList>
    </citation>
    <scope>NUCLEOTIDE SEQUENCE [LARGE SCALE GENOMIC DNA]</scope>
    <source>
        <strain evidence="2">DF5081</strain>
    </source>
</reference>
<dbReference type="Proteomes" id="UP000005237">
    <property type="component" value="Unassembled WGS sequence"/>
</dbReference>
<name>A0A8R1IZ41_CAEJA</name>